<feature type="coiled-coil region" evidence="1">
    <location>
        <begin position="100"/>
        <end position="176"/>
    </location>
</feature>
<accession>A0ABD1X6M4</accession>
<reference evidence="3" key="1">
    <citation type="submission" date="2024-07" db="EMBL/GenBank/DDBJ databases">
        <title>Two chromosome-level genome assemblies of Korean endemic species Abeliophyllum distichum and Forsythia ovata (Oleaceae).</title>
        <authorList>
            <person name="Jang H."/>
        </authorList>
    </citation>
    <scope>NUCLEOTIDE SEQUENCE [LARGE SCALE GENOMIC DNA]</scope>
</reference>
<sequence length="239" mass="26369">MPASPPPGRREYINIGARQDDLDPSVVDKLPPMVALAATSVHKYWTSLFGKAVDAAEVTELMKLAEMYTSRSHVLNCELYKMLEMKVAEIQSTLGEDENAEAMRAEVKRLRARLAFSEDARSRTTYDVTKAQTIQKACVVAQKKAESQLKSCQNMIQAKDKELTEVSNELAKAKGLLAKLGVPVPVLTTQMFDFETVDAKEHIKARRVPGSYVAEAPSTLEFSGLDKNTGHYAVGFGDE</sequence>
<keyword evidence="1" id="KW-0175">Coiled coil</keyword>
<evidence type="ECO:0000313" key="3">
    <source>
        <dbReference type="Proteomes" id="UP001604277"/>
    </source>
</evidence>
<evidence type="ECO:0000256" key="1">
    <source>
        <dbReference type="SAM" id="Coils"/>
    </source>
</evidence>
<comment type="caution">
    <text evidence="2">The sequence shown here is derived from an EMBL/GenBank/DDBJ whole genome shotgun (WGS) entry which is preliminary data.</text>
</comment>
<dbReference type="AlphaFoldDB" id="A0ABD1X6M4"/>
<keyword evidence="3" id="KW-1185">Reference proteome</keyword>
<organism evidence="2 3">
    <name type="scientific">Forsythia ovata</name>
    <dbReference type="NCBI Taxonomy" id="205694"/>
    <lineage>
        <taxon>Eukaryota</taxon>
        <taxon>Viridiplantae</taxon>
        <taxon>Streptophyta</taxon>
        <taxon>Embryophyta</taxon>
        <taxon>Tracheophyta</taxon>
        <taxon>Spermatophyta</taxon>
        <taxon>Magnoliopsida</taxon>
        <taxon>eudicotyledons</taxon>
        <taxon>Gunneridae</taxon>
        <taxon>Pentapetalae</taxon>
        <taxon>asterids</taxon>
        <taxon>lamiids</taxon>
        <taxon>Lamiales</taxon>
        <taxon>Oleaceae</taxon>
        <taxon>Forsythieae</taxon>
        <taxon>Forsythia</taxon>
    </lineage>
</organism>
<dbReference type="Proteomes" id="UP001604277">
    <property type="component" value="Unassembled WGS sequence"/>
</dbReference>
<gene>
    <name evidence="2" type="ORF">Fot_02362</name>
</gene>
<evidence type="ECO:0000313" key="2">
    <source>
        <dbReference type="EMBL" id="KAL2557623.1"/>
    </source>
</evidence>
<dbReference type="EMBL" id="JBFOLJ010000001">
    <property type="protein sequence ID" value="KAL2557623.1"/>
    <property type="molecule type" value="Genomic_DNA"/>
</dbReference>
<proteinExistence type="predicted"/>
<protein>
    <submittedName>
        <fullName evidence="2">Uncharacterized protein</fullName>
    </submittedName>
</protein>
<name>A0ABD1X6M4_9LAMI</name>